<proteinExistence type="predicted"/>
<gene>
    <name evidence="1" type="ORF">DSL92_01435</name>
</gene>
<reference evidence="1" key="1">
    <citation type="submission" date="2018-12" db="EMBL/GenBank/DDBJ databases">
        <authorList>
            <person name="Jadhav K."/>
            <person name="Kushwaha B."/>
            <person name="Jadhav I."/>
        </authorList>
    </citation>
    <scope>NUCLEOTIDE SEQUENCE [LARGE SCALE GENOMIC DNA]</scope>
    <source>
        <strain evidence="1">SBS 10</strain>
    </source>
</reference>
<evidence type="ECO:0000313" key="1">
    <source>
        <dbReference type="EMBL" id="RUA23110.1"/>
    </source>
</evidence>
<comment type="caution">
    <text evidence="1">The sequence shown here is derived from an EMBL/GenBank/DDBJ whole genome shotgun (WGS) entry which is preliminary data.</text>
</comment>
<sequence length="89" mass="9575">MESGLYFSNICWFCKPHFQARALPSATMWYVAAVCAAGALLTQPASESPATAPHYLSDAAADWTPTCRPSSDWVKKLLEAPLRGSIATA</sequence>
<organism evidence="1">
    <name type="scientific">Billgrantia gudaonensis</name>
    <dbReference type="NCBI Taxonomy" id="376427"/>
    <lineage>
        <taxon>Bacteria</taxon>
        <taxon>Pseudomonadati</taxon>
        <taxon>Pseudomonadota</taxon>
        <taxon>Gammaproteobacteria</taxon>
        <taxon>Oceanospirillales</taxon>
        <taxon>Halomonadaceae</taxon>
        <taxon>Billgrantia</taxon>
    </lineage>
</organism>
<protein>
    <submittedName>
        <fullName evidence="1">Uncharacterized protein</fullName>
    </submittedName>
</protein>
<accession>A0A3S0Q1M4</accession>
<name>A0A3S0Q1M4_9GAMM</name>
<dbReference type="AlphaFoldDB" id="A0A3S0Q1M4"/>
<dbReference type="EMBL" id="RXHI01000003">
    <property type="protein sequence ID" value="RUA23110.1"/>
    <property type="molecule type" value="Genomic_DNA"/>
</dbReference>